<dbReference type="RefSeq" id="WP_127933520.1">
    <property type="nucleotide sequence ID" value="NZ_SAUN01000001.1"/>
</dbReference>
<dbReference type="EMBL" id="SAUN01000001">
    <property type="protein sequence ID" value="RVX41255.1"/>
    <property type="molecule type" value="Genomic_DNA"/>
</dbReference>
<name>A0A438M6D0_9ACTN</name>
<accession>A0A438M6D0</accession>
<feature type="transmembrane region" description="Helical" evidence="1">
    <location>
        <begin position="125"/>
        <end position="146"/>
    </location>
</feature>
<evidence type="ECO:0000313" key="3">
    <source>
        <dbReference type="Proteomes" id="UP000284824"/>
    </source>
</evidence>
<keyword evidence="1" id="KW-1133">Transmembrane helix</keyword>
<feature type="transmembrane region" description="Helical" evidence="1">
    <location>
        <begin position="57"/>
        <end position="77"/>
    </location>
</feature>
<proteinExistence type="predicted"/>
<evidence type="ECO:0000313" key="2">
    <source>
        <dbReference type="EMBL" id="RVX41255.1"/>
    </source>
</evidence>
<keyword evidence="1" id="KW-0472">Membrane</keyword>
<dbReference type="OrthoDB" id="27509at2"/>
<feature type="transmembrane region" description="Helical" evidence="1">
    <location>
        <begin position="83"/>
        <end position="104"/>
    </location>
</feature>
<feature type="transmembrane region" description="Helical" evidence="1">
    <location>
        <begin position="6"/>
        <end position="36"/>
    </location>
</feature>
<comment type="caution">
    <text evidence="2">The sequence shown here is derived from an EMBL/GenBank/DDBJ whole genome shotgun (WGS) entry which is preliminary data.</text>
</comment>
<keyword evidence="1" id="KW-0812">Transmembrane</keyword>
<keyword evidence="3" id="KW-1185">Reference proteome</keyword>
<dbReference type="AlphaFoldDB" id="A0A438M6D0"/>
<reference evidence="2 3" key="1">
    <citation type="submission" date="2019-01" db="EMBL/GenBank/DDBJ databases">
        <title>Sequencing the genomes of 1000 actinobacteria strains.</title>
        <authorList>
            <person name="Klenk H.-P."/>
        </authorList>
    </citation>
    <scope>NUCLEOTIDE SEQUENCE [LARGE SCALE GENOMIC DNA]</scope>
    <source>
        <strain evidence="2 3">DSM 43925</strain>
    </source>
</reference>
<protein>
    <recommendedName>
        <fullName evidence="4">DUF1772 domain-containing protein</fullName>
    </recommendedName>
</protein>
<sequence length="147" mass="16388">MNTSEIVLLATLTAAMFNVGVIWLTQVVVYPVWALVGESEWSAYHEAHKRRLPGTAFIPHGLAILGALLLIVLRPLYVPGWAAWLAFAIEAVMLAATAAYWAPLQVRLSRRRDPRLLRLLLATHWIRVGLITVFGALLCWMVTLAFS</sequence>
<dbReference type="Proteomes" id="UP000284824">
    <property type="component" value="Unassembled WGS sequence"/>
</dbReference>
<evidence type="ECO:0008006" key="4">
    <source>
        <dbReference type="Google" id="ProtNLM"/>
    </source>
</evidence>
<evidence type="ECO:0000256" key="1">
    <source>
        <dbReference type="SAM" id="Phobius"/>
    </source>
</evidence>
<gene>
    <name evidence="2" type="ORF">EDD27_3751</name>
</gene>
<organism evidence="2 3">
    <name type="scientific">Nonomuraea polychroma</name>
    <dbReference type="NCBI Taxonomy" id="46176"/>
    <lineage>
        <taxon>Bacteria</taxon>
        <taxon>Bacillati</taxon>
        <taxon>Actinomycetota</taxon>
        <taxon>Actinomycetes</taxon>
        <taxon>Streptosporangiales</taxon>
        <taxon>Streptosporangiaceae</taxon>
        <taxon>Nonomuraea</taxon>
    </lineage>
</organism>